<feature type="transmembrane region" description="Helical" evidence="1">
    <location>
        <begin position="154"/>
        <end position="175"/>
    </location>
</feature>
<dbReference type="RefSeq" id="WP_126798822.1">
    <property type="nucleotide sequence ID" value="NZ_PIPO01000003.1"/>
</dbReference>
<feature type="transmembrane region" description="Helical" evidence="1">
    <location>
        <begin position="268"/>
        <end position="285"/>
    </location>
</feature>
<evidence type="ECO:0000313" key="3">
    <source>
        <dbReference type="Proteomes" id="UP000287823"/>
    </source>
</evidence>
<dbReference type="Proteomes" id="UP000287823">
    <property type="component" value="Unassembled WGS sequence"/>
</dbReference>
<dbReference type="AlphaFoldDB" id="A0A432WH07"/>
<sequence length="334" mass="35967">MTDYTNEDLQSCVDAGILTDQQFADVKAHVHGVASTEAQPQDSEHFRLISGFNDIFVVVACALVLAALGSLFGHLTGLSPSVGVAVGAWALAEYFVRRRHMALPGVALSLAFGGASVFFLVLSFGFEGWGAGLVCLFAAALQMLFWWRFKVPVAVAMIAGTLVLGGQLTIAGQIHGVLVSIPILQLAMGIAVFIFAMWWDVKDPQRNNYRADVAFWLHILAAPLIVSGAFSFVAMYGEDSVTLWHAVAVTLIYACLALVSLWVDRRALMLAALSVLVFTYSKVLAEYGIVSLNFAITGLVVGLGLLALSVYWSRCRVLAFKALPAGLHKWTPDA</sequence>
<evidence type="ECO:0000313" key="2">
    <source>
        <dbReference type="EMBL" id="RUO33090.1"/>
    </source>
</evidence>
<evidence type="ECO:0000256" key="1">
    <source>
        <dbReference type="SAM" id="Phobius"/>
    </source>
</evidence>
<dbReference type="EMBL" id="PIPO01000003">
    <property type="protein sequence ID" value="RUO33090.1"/>
    <property type="molecule type" value="Genomic_DNA"/>
</dbReference>
<keyword evidence="1" id="KW-1133">Transmembrane helix</keyword>
<protein>
    <recommendedName>
        <fullName evidence="4">DUF2157 domain-containing protein</fullName>
    </recommendedName>
</protein>
<feature type="transmembrane region" description="Helical" evidence="1">
    <location>
        <begin position="213"/>
        <end position="237"/>
    </location>
</feature>
<keyword evidence="1" id="KW-0812">Transmembrane</keyword>
<keyword evidence="1" id="KW-0472">Membrane</keyword>
<reference evidence="2 3" key="1">
    <citation type="journal article" date="2011" name="Front. Microbiol.">
        <title>Genomic signatures of strain selection and enhancement in Bacillus atrophaeus var. globigii, a historical biowarfare simulant.</title>
        <authorList>
            <person name="Gibbons H.S."/>
            <person name="Broomall S.M."/>
            <person name="McNew L.A."/>
            <person name="Daligault H."/>
            <person name="Chapman C."/>
            <person name="Bruce D."/>
            <person name="Karavis M."/>
            <person name="Krepps M."/>
            <person name="McGregor P.A."/>
            <person name="Hong C."/>
            <person name="Park K.H."/>
            <person name="Akmal A."/>
            <person name="Feldman A."/>
            <person name="Lin J.S."/>
            <person name="Chang W.E."/>
            <person name="Higgs B.W."/>
            <person name="Demirev P."/>
            <person name="Lindquist J."/>
            <person name="Liem A."/>
            <person name="Fochler E."/>
            <person name="Read T.D."/>
            <person name="Tapia R."/>
            <person name="Johnson S."/>
            <person name="Bishop-Lilly K.A."/>
            <person name="Detter C."/>
            <person name="Han C."/>
            <person name="Sozhamannan S."/>
            <person name="Rosenzweig C.N."/>
            <person name="Skowronski E.W."/>
        </authorList>
    </citation>
    <scope>NUCLEOTIDE SEQUENCE [LARGE SCALE GENOMIC DNA]</scope>
    <source>
        <strain evidence="2 3">Y4G10-17</strain>
    </source>
</reference>
<evidence type="ECO:0008006" key="4">
    <source>
        <dbReference type="Google" id="ProtNLM"/>
    </source>
</evidence>
<gene>
    <name evidence="2" type="ORF">CWE14_07625</name>
</gene>
<feature type="transmembrane region" description="Helical" evidence="1">
    <location>
        <begin position="55"/>
        <end position="72"/>
    </location>
</feature>
<feature type="transmembrane region" description="Helical" evidence="1">
    <location>
        <begin position="181"/>
        <end position="201"/>
    </location>
</feature>
<comment type="caution">
    <text evidence="2">The sequence shown here is derived from an EMBL/GenBank/DDBJ whole genome shotgun (WGS) entry which is preliminary data.</text>
</comment>
<keyword evidence="3" id="KW-1185">Reference proteome</keyword>
<organism evidence="2 3">
    <name type="scientific">Aliidiomarina soli</name>
    <dbReference type="NCBI Taxonomy" id="1928574"/>
    <lineage>
        <taxon>Bacteria</taxon>
        <taxon>Pseudomonadati</taxon>
        <taxon>Pseudomonadota</taxon>
        <taxon>Gammaproteobacteria</taxon>
        <taxon>Alteromonadales</taxon>
        <taxon>Idiomarinaceae</taxon>
        <taxon>Aliidiomarina</taxon>
    </lineage>
</organism>
<feature type="transmembrane region" description="Helical" evidence="1">
    <location>
        <begin position="291"/>
        <end position="312"/>
    </location>
</feature>
<accession>A0A432WH07</accession>
<feature type="transmembrane region" description="Helical" evidence="1">
    <location>
        <begin position="243"/>
        <end position="263"/>
    </location>
</feature>
<feature type="transmembrane region" description="Helical" evidence="1">
    <location>
        <begin position="128"/>
        <end position="147"/>
    </location>
</feature>
<feature type="transmembrane region" description="Helical" evidence="1">
    <location>
        <begin position="103"/>
        <end position="122"/>
    </location>
</feature>
<proteinExistence type="predicted"/>
<name>A0A432WH07_9GAMM</name>
<feature type="transmembrane region" description="Helical" evidence="1">
    <location>
        <begin position="78"/>
        <end position="96"/>
    </location>
</feature>